<keyword evidence="1" id="KW-0238">DNA-binding</keyword>
<dbReference type="Proteomes" id="UP000532373">
    <property type="component" value="Unassembled WGS sequence"/>
</dbReference>
<dbReference type="SUPFAM" id="SSF53850">
    <property type="entry name" value="Periplasmic binding protein-like II"/>
    <property type="match status" value="1"/>
</dbReference>
<accession>A0A8E1WD55</accession>
<dbReference type="EMBL" id="JACHGI010000002">
    <property type="protein sequence ID" value="MBB6465838.1"/>
    <property type="molecule type" value="Genomic_DNA"/>
</dbReference>
<sequence length="78" mass="8210">MVFDTDEASIDAWLSGLGAAQANTAFVTSALEAGTIRHLCPSVDATLGAYYAVVHARSNVADAFVAWLESEGEAGHRR</sequence>
<dbReference type="Gene3D" id="3.40.190.290">
    <property type="match status" value="1"/>
</dbReference>
<organism evidence="1 2">
    <name type="scientific">Aminobacter carboxidus</name>
    <dbReference type="NCBI Taxonomy" id="376165"/>
    <lineage>
        <taxon>Bacteria</taxon>
        <taxon>Pseudomonadati</taxon>
        <taxon>Pseudomonadota</taxon>
        <taxon>Alphaproteobacteria</taxon>
        <taxon>Hyphomicrobiales</taxon>
        <taxon>Phyllobacteriaceae</taxon>
        <taxon>Aminobacter</taxon>
    </lineage>
</organism>
<proteinExistence type="predicted"/>
<gene>
    <name evidence="1" type="ORF">HNQ96_001696</name>
</gene>
<evidence type="ECO:0000313" key="1">
    <source>
        <dbReference type="EMBL" id="MBB6465838.1"/>
    </source>
</evidence>
<reference evidence="1 2" key="1">
    <citation type="submission" date="2020-08" db="EMBL/GenBank/DDBJ databases">
        <title>Genomic Encyclopedia of Type Strains, Phase IV (KMG-IV): sequencing the most valuable type-strain genomes for metagenomic binning, comparative biology and taxonomic classification.</title>
        <authorList>
            <person name="Goeker M."/>
        </authorList>
    </citation>
    <scope>NUCLEOTIDE SEQUENCE [LARGE SCALE GENOMIC DNA]</scope>
    <source>
        <strain evidence="1 2">DSM 17454</strain>
    </source>
</reference>
<protein>
    <submittedName>
        <fullName evidence="1">DNA-binding transcriptional LysR family regulator</fullName>
    </submittedName>
</protein>
<dbReference type="GO" id="GO:0003677">
    <property type="term" value="F:DNA binding"/>
    <property type="evidence" value="ECO:0007669"/>
    <property type="project" value="UniProtKB-KW"/>
</dbReference>
<evidence type="ECO:0000313" key="2">
    <source>
        <dbReference type="Proteomes" id="UP000532373"/>
    </source>
</evidence>
<dbReference type="AlphaFoldDB" id="A0A8E1WD55"/>
<name>A0A8E1WD55_9HYPH</name>
<comment type="caution">
    <text evidence="1">The sequence shown here is derived from an EMBL/GenBank/DDBJ whole genome shotgun (WGS) entry which is preliminary data.</text>
</comment>
<dbReference type="RefSeq" id="WP_184768296.1">
    <property type="nucleotide sequence ID" value="NZ_JACHGI010000002.1"/>
</dbReference>